<dbReference type="Gene3D" id="3.30.1780.10">
    <property type="entry name" value="ornithine cyclodeaminase, domain 1"/>
    <property type="match status" value="1"/>
</dbReference>
<dbReference type="InterPro" id="IPR023401">
    <property type="entry name" value="ODC_N"/>
</dbReference>
<sequence>MKLIKDNDLMSKYKMTDAISDIESLLNNMDEIKQESRMVIATKKNSGSMIYMPCVDLNSKIGIVKIVSIIPENSMKDLPTTQAIMILTDLNTGEHISTIEANYLTKLRTGALSGIATKYLSRENSNSIGIIGTGGMAYEQLTGNLEVRKISNVFLYNKSKDKAKVFKSKILEELPHLSVEIMDNTKELVEKSDIINCQTRSVEPVFNAENVKAGTHINGIGSFTPEMREIDYNILLKSNKVVFDDFAGVKAEAGEFIEANNKGVFKFEDASGDLKDLVTSESIRRNSEKEITVFKSVGTAYFDLAVVIGVYNKIINN</sequence>
<reference evidence="2" key="1">
    <citation type="submission" date="2019-07" db="EMBL/GenBank/DDBJ databases">
        <title>Comparative genomics of plasmid bearing Staphylococcus aureus strains isolated from various retail meats.</title>
        <authorList>
            <person name="Neyaz L."/>
            <person name="Karki A.B."/>
            <person name="Fakhr M.K."/>
        </authorList>
    </citation>
    <scope>NUCLEOTIDE SEQUENCE</scope>
    <source>
        <strain evidence="2">B6-55A</strain>
        <plasmid evidence="2">pSALNT106</plasmid>
    </source>
</reference>
<geneLocation type="plasmid" evidence="2">
    <name>pSALNT106</name>
</geneLocation>
<dbReference type="GO" id="GO:0016491">
    <property type="term" value="F:oxidoreductase activity"/>
    <property type="evidence" value="ECO:0007669"/>
    <property type="project" value="UniProtKB-ARBA"/>
</dbReference>
<protein>
    <submittedName>
        <fullName evidence="2">Ornithine cyclodeaminase family protein</fullName>
    </submittedName>
</protein>
<keyword evidence="2" id="KW-0614">Plasmid</keyword>
<gene>
    <name evidence="2" type="ORF">FP483_14880</name>
</gene>
<accession>A0A517KF13</accession>
<dbReference type="FunFam" id="3.40.50.720:FF:000311">
    <property type="entry name" value="Ornithine cyclodeaminase"/>
    <property type="match status" value="1"/>
</dbReference>
<evidence type="ECO:0000313" key="2">
    <source>
        <dbReference type="EMBL" id="QDS64628.1"/>
    </source>
</evidence>
<dbReference type="InterPro" id="IPR003462">
    <property type="entry name" value="ODC_Mu_crystall"/>
</dbReference>
<dbReference type="PANTHER" id="PTHR13812:SF19">
    <property type="entry name" value="KETIMINE REDUCTASE MU-CRYSTALLIN"/>
    <property type="match status" value="1"/>
</dbReference>
<dbReference type="EMBL" id="CP042136">
    <property type="protein sequence ID" value="QDS64628.1"/>
    <property type="molecule type" value="Genomic_DNA"/>
</dbReference>
<dbReference type="RefSeq" id="WP_000766912.1">
    <property type="nucleotide sequence ID" value="NZ_CP011870.1"/>
</dbReference>
<comment type="similarity">
    <text evidence="1">Belongs to the ornithine cyclodeaminase/mu-crystallin family.</text>
</comment>
<proteinExistence type="inferred from homology"/>
<dbReference type="AlphaFoldDB" id="A0A517KF13"/>
<organism evidence="2">
    <name type="scientific">Staphylococcus aureus</name>
    <dbReference type="NCBI Taxonomy" id="1280"/>
    <lineage>
        <taxon>Bacteria</taxon>
        <taxon>Bacillati</taxon>
        <taxon>Bacillota</taxon>
        <taxon>Bacilli</taxon>
        <taxon>Bacillales</taxon>
        <taxon>Staphylococcaceae</taxon>
        <taxon>Staphylococcus</taxon>
    </lineage>
</organism>
<name>A0A517KF13_STAAU</name>
<dbReference type="Pfam" id="PF02423">
    <property type="entry name" value="OCD_Mu_crystall"/>
    <property type="match status" value="1"/>
</dbReference>
<evidence type="ECO:0000256" key="1">
    <source>
        <dbReference type="ARBA" id="ARBA00008903"/>
    </source>
</evidence>
<dbReference type="PIRSF" id="PIRSF001439">
    <property type="entry name" value="CryM"/>
    <property type="match status" value="1"/>
</dbReference>
<dbReference type="SUPFAM" id="SSF51735">
    <property type="entry name" value="NAD(P)-binding Rossmann-fold domains"/>
    <property type="match status" value="1"/>
</dbReference>
<dbReference type="GO" id="GO:0005737">
    <property type="term" value="C:cytoplasm"/>
    <property type="evidence" value="ECO:0007669"/>
    <property type="project" value="TreeGrafter"/>
</dbReference>
<dbReference type="GO" id="GO:0019752">
    <property type="term" value="P:carboxylic acid metabolic process"/>
    <property type="evidence" value="ECO:0007669"/>
    <property type="project" value="UniProtKB-ARBA"/>
</dbReference>
<dbReference type="Gene3D" id="3.40.50.720">
    <property type="entry name" value="NAD(P)-binding Rossmann-like Domain"/>
    <property type="match status" value="1"/>
</dbReference>
<dbReference type="InterPro" id="IPR036291">
    <property type="entry name" value="NAD(P)-bd_dom_sf"/>
</dbReference>
<dbReference type="PANTHER" id="PTHR13812">
    <property type="entry name" value="KETIMINE REDUCTASE MU-CRYSTALLIN"/>
    <property type="match status" value="1"/>
</dbReference>